<dbReference type="EMBL" id="VXRG01000137">
    <property type="protein sequence ID" value="MXY95173.1"/>
    <property type="molecule type" value="Genomic_DNA"/>
</dbReference>
<accession>A0A6B0YWY6</accession>
<gene>
    <name evidence="4" type="ORF">F4Y42_17160</name>
</gene>
<dbReference type="PROSITE" id="PS51782">
    <property type="entry name" value="LYSM"/>
    <property type="match status" value="1"/>
</dbReference>
<dbReference type="SUPFAM" id="SSF54106">
    <property type="entry name" value="LysM domain"/>
    <property type="match status" value="1"/>
</dbReference>
<feature type="region of interest" description="Disordered" evidence="1">
    <location>
        <begin position="157"/>
        <end position="244"/>
    </location>
</feature>
<feature type="compositionally biased region" description="Low complexity" evidence="1">
    <location>
        <begin position="187"/>
        <end position="196"/>
    </location>
</feature>
<dbReference type="Pfam" id="PF01476">
    <property type="entry name" value="LysM"/>
    <property type="match status" value="1"/>
</dbReference>
<sequence>MSLDDRSFSDANSDQFIPPQSEKRSEAQVPSWGAKRCPACYTVVLHNQTVCAECGTRLAPRVTRVRCLRCGKHATTDHVICPSCGRNLQAAPSRLLTIGVPALLVGVLAIVLIARGMPSFLQENGNLSLLPNFVITPASSDSEPTVRLARESLAPAVVQSGPGQPDESSGSEAAPAAVADLTPTPTPEGTDTTTDGAQAESVPADTAVPPTEAPVETPTPIEEAPTATAAAVEETETPSPPFPPLPALTETATVTPTPTLNPTPAWLTYTIRAGDTIVGIANRFDIPQDELLRANNLTLGDSTNLQIGDKIVLPGILQATPTPTATPAG</sequence>
<comment type="caution">
    <text evidence="4">The sequence shown here is derived from an EMBL/GenBank/DDBJ whole genome shotgun (WGS) entry which is preliminary data.</text>
</comment>
<dbReference type="InterPro" id="IPR025874">
    <property type="entry name" value="DZR"/>
</dbReference>
<feature type="transmembrane region" description="Helical" evidence="2">
    <location>
        <begin position="95"/>
        <end position="114"/>
    </location>
</feature>
<keyword evidence="2" id="KW-0812">Transmembrane</keyword>
<dbReference type="Pfam" id="PF12773">
    <property type="entry name" value="DZR"/>
    <property type="match status" value="1"/>
</dbReference>
<feature type="compositionally biased region" description="Low complexity" evidence="1">
    <location>
        <begin position="206"/>
        <end position="232"/>
    </location>
</feature>
<dbReference type="SMART" id="SM00257">
    <property type="entry name" value="LysM"/>
    <property type="match status" value="1"/>
</dbReference>
<dbReference type="InterPro" id="IPR018392">
    <property type="entry name" value="LysM"/>
</dbReference>
<feature type="region of interest" description="Disordered" evidence="1">
    <location>
        <begin position="1"/>
        <end position="28"/>
    </location>
</feature>
<evidence type="ECO:0000313" key="4">
    <source>
        <dbReference type="EMBL" id="MXY95173.1"/>
    </source>
</evidence>
<dbReference type="AlphaFoldDB" id="A0A6B0YWY6"/>
<proteinExistence type="predicted"/>
<organism evidence="4">
    <name type="scientific">Caldilineaceae bacterium SB0664_bin_27</name>
    <dbReference type="NCBI Taxonomy" id="2605260"/>
    <lineage>
        <taxon>Bacteria</taxon>
        <taxon>Bacillati</taxon>
        <taxon>Chloroflexota</taxon>
        <taxon>Caldilineae</taxon>
        <taxon>Caldilineales</taxon>
        <taxon>Caldilineaceae</taxon>
    </lineage>
</organism>
<evidence type="ECO:0000256" key="2">
    <source>
        <dbReference type="SAM" id="Phobius"/>
    </source>
</evidence>
<name>A0A6B0YWY6_9CHLR</name>
<keyword evidence="2" id="KW-0472">Membrane</keyword>
<dbReference type="CDD" id="cd00118">
    <property type="entry name" value="LysM"/>
    <property type="match status" value="1"/>
</dbReference>
<protein>
    <submittedName>
        <fullName evidence="4">LysM peptidoglycan-binding domain-containing protein</fullName>
    </submittedName>
</protein>
<evidence type="ECO:0000256" key="1">
    <source>
        <dbReference type="SAM" id="MobiDB-lite"/>
    </source>
</evidence>
<feature type="domain" description="LysM" evidence="3">
    <location>
        <begin position="267"/>
        <end position="313"/>
    </location>
</feature>
<dbReference type="InterPro" id="IPR036779">
    <property type="entry name" value="LysM_dom_sf"/>
</dbReference>
<dbReference type="Gene3D" id="3.10.350.10">
    <property type="entry name" value="LysM domain"/>
    <property type="match status" value="1"/>
</dbReference>
<reference evidence="4" key="1">
    <citation type="submission" date="2019-09" db="EMBL/GenBank/DDBJ databases">
        <title>Characterisation of the sponge microbiome using genome-centric metagenomics.</title>
        <authorList>
            <person name="Engelberts J.P."/>
            <person name="Robbins S.J."/>
            <person name="De Goeij J.M."/>
            <person name="Aranda M."/>
            <person name="Bell S.C."/>
            <person name="Webster N.S."/>
        </authorList>
    </citation>
    <scope>NUCLEOTIDE SEQUENCE</scope>
    <source>
        <strain evidence="4">SB0664_bin_27</strain>
    </source>
</reference>
<evidence type="ECO:0000259" key="3">
    <source>
        <dbReference type="PROSITE" id="PS51782"/>
    </source>
</evidence>
<keyword evidence="2" id="KW-1133">Transmembrane helix</keyword>